<dbReference type="Gene3D" id="1.20.140.10">
    <property type="entry name" value="Butyryl-CoA Dehydrogenase, subunit A, domain 3"/>
    <property type="match status" value="2"/>
</dbReference>
<dbReference type="RefSeq" id="WP_344593181.1">
    <property type="nucleotide sequence ID" value="NZ_BAAARW010000020.1"/>
</dbReference>
<dbReference type="SUPFAM" id="SSF56645">
    <property type="entry name" value="Acyl-CoA dehydrogenase NM domain-like"/>
    <property type="match status" value="1"/>
</dbReference>
<keyword evidence="4 6" id="KW-0274">FAD</keyword>
<dbReference type="PANTHER" id="PTHR48083:SF31">
    <property type="entry name" value="ACYL-COA DEHYDROGENASE FADE10-RELATED"/>
    <property type="match status" value="1"/>
</dbReference>
<feature type="domain" description="Acyl-CoA dehydrogenase/oxidase C-terminal" evidence="7">
    <location>
        <begin position="282"/>
        <end position="440"/>
    </location>
</feature>
<keyword evidence="11" id="KW-1185">Reference proteome</keyword>
<feature type="domain" description="Acyl-CoA oxidase/dehydrogenase middle" evidence="8">
    <location>
        <begin position="174"/>
        <end position="270"/>
    </location>
</feature>
<dbReference type="InterPro" id="IPR046373">
    <property type="entry name" value="Acyl-CoA_Oxase/DH_mid-dom_sf"/>
</dbReference>
<evidence type="ECO:0000256" key="2">
    <source>
        <dbReference type="ARBA" id="ARBA00009347"/>
    </source>
</evidence>
<dbReference type="InterPro" id="IPR009075">
    <property type="entry name" value="AcylCo_DH/oxidase_C"/>
</dbReference>
<evidence type="ECO:0000259" key="9">
    <source>
        <dbReference type="Pfam" id="PF02771"/>
    </source>
</evidence>
<feature type="domain" description="Acyl-CoA dehydrogenase/oxidase N-terminal" evidence="9">
    <location>
        <begin position="65"/>
        <end position="170"/>
    </location>
</feature>
<evidence type="ECO:0000256" key="6">
    <source>
        <dbReference type="RuleBase" id="RU362125"/>
    </source>
</evidence>
<dbReference type="InterPro" id="IPR037069">
    <property type="entry name" value="AcylCoA_DH/ox_N_sf"/>
</dbReference>
<dbReference type="InterPro" id="IPR009100">
    <property type="entry name" value="AcylCoA_DH/oxidase_NM_dom_sf"/>
</dbReference>
<keyword evidence="3 6" id="KW-0285">Flavoprotein</keyword>
<comment type="cofactor">
    <cofactor evidence="1 6">
        <name>FAD</name>
        <dbReference type="ChEBI" id="CHEBI:57692"/>
    </cofactor>
</comment>
<dbReference type="Pfam" id="PF00441">
    <property type="entry name" value="Acyl-CoA_dh_1"/>
    <property type="match status" value="1"/>
</dbReference>
<dbReference type="SUPFAM" id="SSF47203">
    <property type="entry name" value="Acyl-CoA dehydrogenase C-terminal domain-like"/>
    <property type="match status" value="1"/>
</dbReference>
<name>A0ABN3JP10_9ACTN</name>
<evidence type="ECO:0000259" key="8">
    <source>
        <dbReference type="Pfam" id="PF02770"/>
    </source>
</evidence>
<gene>
    <name evidence="10" type="ORF">GCM10010191_58390</name>
</gene>
<evidence type="ECO:0000313" key="10">
    <source>
        <dbReference type="EMBL" id="GAA2435944.1"/>
    </source>
</evidence>
<dbReference type="EMBL" id="BAAARW010000020">
    <property type="protein sequence ID" value="GAA2435944.1"/>
    <property type="molecule type" value="Genomic_DNA"/>
</dbReference>
<sequence length="653" mass="70981">MSQTTMGNSTGGAVDERAARKVAEEAREAEWRLPSFGKQLFLGDFRLDLVHPHPRPDDESRRKGEAFLERLRQFLATEVDAARIEREARIPDEVVRGLRAIGALGMKIPERYGGLGLSQLYYGRALMLVGSVNPALGGLLSAHQSIGVPQPVKLFGTAEQKETWLPRCAKEISAFLLTEPDVGSDPARLRAVAVPDGDSYVLDGVKLWTTNGVVADLVVVMARVPKSDGHRGGISAFVVDMDTPGITVENRNAFMGLRGLENGVTRFHRVRVPAANLIGTEGAGLKVALTTLNTGRLSLPAICAAAGKWATGIAREWSRERVQWGRPIGAHEAISRKVAFIAATAYALEAMLDLSGQLADDERNDIRIEAALAKLWATEMACRIADELVQVRGGRGYETAESLAARGERGVPAEQLLRDLRINRIFEGSTEIMHLLIAREAVDAHLSVAGDIIDPEATREQKARAAARAGGFYARWLPTLVTGAGQRPGAYAEFGPLARHLRYVERASRKLARSTFYAAGRWQGRLEYKQGFLARMVDIGAELYAMSAVCVRAHADARSGAAPLASGVETVPGVSALRLADAFCRQSRVRVQELFDGLWRNTDALDGRLAEQVLGGEFTWLEEGVLDPSIPGPWIAPTEPGPSERYGVHRRIG</sequence>
<reference evidence="10 11" key="1">
    <citation type="journal article" date="2019" name="Int. J. Syst. Evol. Microbiol.">
        <title>The Global Catalogue of Microorganisms (GCM) 10K type strain sequencing project: providing services to taxonomists for standard genome sequencing and annotation.</title>
        <authorList>
            <consortium name="The Broad Institute Genomics Platform"/>
            <consortium name="The Broad Institute Genome Sequencing Center for Infectious Disease"/>
            <person name="Wu L."/>
            <person name="Ma J."/>
        </authorList>
    </citation>
    <scope>NUCLEOTIDE SEQUENCE [LARGE SCALE GENOMIC DNA]</scope>
    <source>
        <strain evidence="10 11">JCM 3325</strain>
    </source>
</reference>
<dbReference type="InterPro" id="IPR013786">
    <property type="entry name" value="AcylCoA_DH/ox_N"/>
</dbReference>
<evidence type="ECO:0000256" key="5">
    <source>
        <dbReference type="ARBA" id="ARBA00023002"/>
    </source>
</evidence>
<keyword evidence="5 6" id="KW-0560">Oxidoreductase</keyword>
<evidence type="ECO:0000256" key="4">
    <source>
        <dbReference type="ARBA" id="ARBA00022827"/>
    </source>
</evidence>
<dbReference type="InterPro" id="IPR036250">
    <property type="entry name" value="AcylCo_DH-like_C"/>
</dbReference>
<comment type="caution">
    <text evidence="10">The sequence shown here is derived from an EMBL/GenBank/DDBJ whole genome shotgun (WGS) entry which is preliminary data.</text>
</comment>
<dbReference type="Gene3D" id="2.40.110.10">
    <property type="entry name" value="Butyryl-CoA Dehydrogenase, subunit A, domain 2"/>
    <property type="match status" value="1"/>
</dbReference>
<evidence type="ECO:0000313" key="11">
    <source>
        <dbReference type="Proteomes" id="UP001501231"/>
    </source>
</evidence>
<protein>
    <submittedName>
        <fullName evidence="10">Acyl-CoA dehydrogenase family protein</fullName>
    </submittedName>
</protein>
<evidence type="ECO:0000256" key="3">
    <source>
        <dbReference type="ARBA" id="ARBA00022630"/>
    </source>
</evidence>
<evidence type="ECO:0000256" key="1">
    <source>
        <dbReference type="ARBA" id="ARBA00001974"/>
    </source>
</evidence>
<accession>A0ABN3JP10</accession>
<dbReference type="Pfam" id="PF02770">
    <property type="entry name" value="Acyl-CoA_dh_M"/>
    <property type="match status" value="1"/>
</dbReference>
<proteinExistence type="inferred from homology"/>
<evidence type="ECO:0000259" key="7">
    <source>
        <dbReference type="Pfam" id="PF00441"/>
    </source>
</evidence>
<dbReference type="Pfam" id="PF02771">
    <property type="entry name" value="Acyl-CoA_dh_N"/>
    <property type="match status" value="1"/>
</dbReference>
<dbReference type="Gene3D" id="1.10.540.10">
    <property type="entry name" value="Acyl-CoA dehydrogenase/oxidase, N-terminal domain"/>
    <property type="match status" value="1"/>
</dbReference>
<dbReference type="InterPro" id="IPR006091">
    <property type="entry name" value="Acyl-CoA_Oxase/DH_mid-dom"/>
</dbReference>
<dbReference type="Proteomes" id="UP001501231">
    <property type="component" value="Unassembled WGS sequence"/>
</dbReference>
<dbReference type="PANTHER" id="PTHR48083">
    <property type="entry name" value="MEDIUM-CHAIN SPECIFIC ACYL-COA DEHYDROGENASE, MITOCHONDRIAL-RELATED"/>
    <property type="match status" value="1"/>
</dbReference>
<comment type="similarity">
    <text evidence="2 6">Belongs to the acyl-CoA dehydrogenase family.</text>
</comment>
<dbReference type="InterPro" id="IPR050741">
    <property type="entry name" value="Acyl-CoA_dehydrogenase"/>
</dbReference>
<organism evidence="10 11">
    <name type="scientific">Actinomadura vinacea</name>
    <dbReference type="NCBI Taxonomy" id="115336"/>
    <lineage>
        <taxon>Bacteria</taxon>
        <taxon>Bacillati</taxon>
        <taxon>Actinomycetota</taxon>
        <taxon>Actinomycetes</taxon>
        <taxon>Streptosporangiales</taxon>
        <taxon>Thermomonosporaceae</taxon>
        <taxon>Actinomadura</taxon>
    </lineage>
</organism>